<dbReference type="Proteomes" id="UP000218231">
    <property type="component" value="Unassembled WGS sequence"/>
</dbReference>
<dbReference type="EMBL" id="LIAE01006091">
    <property type="protein sequence ID" value="PAV92670.1"/>
    <property type="molecule type" value="Genomic_DNA"/>
</dbReference>
<name>A0A2A2M2L3_9BILA</name>
<sequence length="138" mass="13794">MLELAAAAFGEMVARRRLVMRAVGQRTIGAEQIAGRREGGMATVGSDAIATGGDADNRIGGQNRIGIGHAPALTGVSAFAKSSAMKLAPSRRAAWAWSQTPALAAASGSVPAWASCAAIAPASTSPVPAVDSQGLPRG</sequence>
<keyword evidence="2" id="KW-1185">Reference proteome</keyword>
<reference evidence="1 2" key="1">
    <citation type="journal article" date="2017" name="Curr. Biol.">
        <title>Genome architecture and evolution of a unichromosomal asexual nematode.</title>
        <authorList>
            <person name="Fradin H."/>
            <person name="Zegar C."/>
            <person name="Gutwein M."/>
            <person name="Lucas J."/>
            <person name="Kovtun M."/>
            <person name="Corcoran D."/>
            <person name="Baugh L.R."/>
            <person name="Kiontke K."/>
            <person name="Gunsalus K."/>
            <person name="Fitch D.H."/>
            <person name="Piano F."/>
        </authorList>
    </citation>
    <scope>NUCLEOTIDE SEQUENCE [LARGE SCALE GENOMIC DNA]</scope>
    <source>
        <strain evidence="1">PF1309</strain>
    </source>
</reference>
<gene>
    <name evidence="1" type="ORF">WR25_21583</name>
</gene>
<protein>
    <submittedName>
        <fullName evidence="1">Uncharacterized protein</fullName>
    </submittedName>
</protein>
<organism evidence="1 2">
    <name type="scientific">Diploscapter pachys</name>
    <dbReference type="NCBI Taxonomy" id="2018661"/>
    <lineage>
        <taxon>Eukaryota</taxon>
        <taxon>Metazoa</taxon>
        <taxon>Ecdysozoa</taxon>
        <taxon>Nematoda</taxon>
        <taxon>Chromadorea</taxon>
        <taxon>Rhabditida</taxon>
        <taxon>Rhabditina</taxon>
        <taxon>Rhabditomorpha</taxon>
        <taxon>Rhabditoidea</taxon>
        <taxon>Rhabditidae</taxon>
        <taxon>Diploscapter</taxon>
    </lineage>
</organism>
<proteinExistence type="predicted"/>
<comment type="caution">
    <text evidence="1">The sequence shown here is derived from an EMBL/GenBank/DDBJ whole genome shotgun (WGS) entry which is preliminary data.</text>
</comment>
<dbReference type="AlphaFoldDB" id="A0A2A2M2L3"/>
<evidence type="ECO:0000313" key="1">
    <source>
        <dbReference type="EMBL" id="PAV92670.1"/>
    </source>
</evidence>
<evidence type="ECO:0000313" key="2">
    <source>
        <dbReference type="Proteomes" id="UP000218231"/>
    </source>
</evidence>
<accession>A0A2A2M2L3</accession>